<feature type="chain" id="PRO_5043015365" description="LRRCT domain-containing protein" evidence="6">
    <location>
        <begin position="20"/>
        <end position="800"/>
    </location>
</feature>
<dbReference type="SMART" id="SM00369">
    <property type="entry name" value="LRR_TYP"/>
    <property type="match status" value="11"/>
</dbReference>
<keyword evidence="2 6" id="KW-0732">Signal</keyword>
<feature type="signal peptide" evidence="6">
    <location>
        <begin position="1"/>
        <end position="19"/>
    </location>
</feature>
<evidence type="ECO:0000256" key="5">
    <source>
        <dbReference type="SAM" id="Phobius"/>
    </source>
</evidence>
<dbReference type="EMBL" id="JAZGQO010000007">
    <property type="protein sequence ID" value="KAK6181284.1"/>
    <property type="molecule type" value="Genomic_DNA"/>
</dbReference>
<dbReference type="InterPro" id="IPR003591">
    <property type="entry name" value="Leu-rich_rpt_typical-subtyp"/>
</dbReference>
<feature type="domain" description="LRRCT" evidence="7">
    <location>
        <begin position="484"/>
        <end position="537"/>
    </location>
</feature>
<dbReference type="Pfam" id="PF13855">
    <property type="entry name" value="LRR_8"/>
    <property type="match status" value="5"/>
</dbReference>
<keyword evidence="4" id="KW-0325">Glycoprotein</keyword>
<dbReference type="Gene3D" id="3.80.10.10">
    <property type="entry name" value="Ribonuclease Inhibitor"/>
    <property type="match status" value="3"/>
</dbReference>
<keyword evidence="5" id="KW-0812">Transmembrane</keyword>
<evidence type="ECO:0000256" key="4">
    <source>
        <dbReference type="ARBA" id="ARBA00023180"/>
    </source>
</evidence>
<evidence type="ECO:0000256" key="3">
    <source>
        <dbReference type="ARBA" id="ARBA00022737"/>
    </source>
</evidence>
<dbReference type="AlphaFoldDB" id="A0AAN8JT09"/>
<dbReference type="PANTHER" id="PTHR45842">
    <property type="entry name" value="SYNAPTIC ADHESION-LIKE MOLECULE SALM"/>
    <property type="match status" value="1"/>
</dbReference>
<proteinExistence type="predicted"/>
<sequence length="800" mass="90178">MNSVLVLIIVAYLVVLSTGREQGFVYCPAYPCTCEPKNGQLVINCRFLYLTELPKFLSFDGRVRELSLKKNSIRSLPAGAFMGLKVEVIDLTENIVTVVHEKAFIGLEDTLEELHIQVYAMQSLPIKALANLKKLRVLRIIGCRVPTLESKTFADLTHLVELHLISCRINHIEPGGIASLVNLQILNLANNHIRFQHLREVAKLKELRKLILSQNKLQVLGSNVFSELLHLRHIDLQNNQIASIDRNAFKNLEYSLEYLQLSNNKIHDKALHSIRPLKNLRELILSDNSLVNLPTDCFEKLELIASLDLQRNKIVRLRKRSLKGTENYLQVFKMSGNPLSKIENDTFVEHDSIKAVFMDNTNLGGKIHASNLHGLEKSLDILSIKNSNLTTGDLLALGNLRSLKVLTLSENRIKRIPKDSFLNMKRMQKIDLSNNKISLISNEAFRGIEITLESVDLSDNKIAVISKCTFERFPHLSDIQLSKNPLICDCQMVWLYHWLKLHHPDFSRSLLDWVCAAPNRNKQTPFRLLKPKDFECSSTSKNETCEWKIDSVANPLSLTATGVVPSPLLPVDMMGTKIEVTLQSAVVNVILVTWNSTSTHEIGGYRVIMRRMNDSVSERDVTVTSEIHRQLFANVPSDIEFEICVIVLSSKVVPMGRDCESITIVPQNTTIVDSARTFENSGFVTLLWAYTLGSLAATGVFVMVAICVLKRRREIKKAKPFSPGYPAWAGMLYGRPEHPSQGPPSCYFSANSAGFDDSDLNPDCCTTHGRCSTVSTFRRHLPANYIVTSADLNDDFYFHF</sequence>
<evidence type="ECO:0000256" key="2">
    <source>
        <dbReference type="ARBA" id="ARBA00022729"/>
    </source>
</evidence>
<dbReference type="SUPFAM" id="SSF52058">
    <property type="entry name" value="L domain-like"/>
    <property type="match status" value="2"/>
</dbReference>
<evidence type="ECO:0000256" key="1">
    <source>
        <dbReference type="ARBA" id="ARBA00022614"/>
    </source>
</evidence>
<dbReference type="InterPro" id="IPR050467">
    <property type="entry name" value="LRFN"/>
</dbReference>
<dbReference type="PROSITE" id="PS51450">
    <property type="entry name" value="LRR"/>
    <property type="match status" value="3"/>
</dbReference>
<evidence type="ECO:0000256" key="6">
    <source>
        <dbReference type="SAM" id="SignalP"/>
    </source>
</evidence>
<evidence type="ECO:0000259" key="7">
    <source>
        <dbReference type="SMART" id="SM00082"/>
    </source>
</evidence>
<protein>
    <recommendedName>
        <fullName evidence="7">LRRCT domain-containing protein</fullName>
    </recommendedName>
</protein>
<dbReference type="InterPro" id="IPR001611">
    <property type="entry name" value="Leu-rich_rpt"/>
</dbReference>
<dbReference type="Proteomes" id="UP001347796">
    <property type="component" value="Unassembled WGS sequence"/>
</dbReference>
<dbReference type="FunFam" id="3.80.10.10:FF:001360">
    <property type="entry name" value="Uncharacterized protein"/>
    <property type="match status" value="1"/>
</dbReference>
<dbReference type="SMART" id="SM00082">
    <property type="entry name" value="LRRCT"/>
    <property type="match status" value="1"/>
</dbReference>
<evidence type="ECO:0000313" key="9">
    <source>
        <dbReference type="Proteomes" id="UP001347796"/>
    </source>
</evidence>
<keyword evidence="5" id="KW-0472">Membrane</keyword>
<name>A0AAN8JT09_PATCE</name>
<evidence type="ECO:0000313" key="8">
    <source>
        <dbReference type="EMBL" id="KAK6181284.1"/>
    </source>
</evidence>
<reference evidence="8 9" key="1">
    <citation type="submission" date="2024-01" db="EMBL/GenBank/DDBJ databases">
        <title>The genome of the rayed Mediterranean limpet Patella caerulea (Linnaeus, 1758).</title>
        <authorList>
            <person name="Anh-Thu Weber A."/>
            <person name="Halstead-Nussloch G."/>
        </authorList>
    </citation>
    <scope>NUCLEOTIDE SEQUENCE [LARGE SCALE GENOMIC DNA]</scope>
    <source>
        <strain evidence="8">AATW-2023a</strain>
        <tissue evidence="8">Whole specimen</tissue>
    </source>
</reference>
<keyword evidence="3" id="KW-0677">Repeat</keyword>
<keyword evidence="9" id="KW-1185">Reference proteome</keyword>
<keyword evidence="1" id="KW-0433">Leucine-rich repeat</keyword>
<comment type="caution">
    <text evidence="8">The sequence shown here is derived from an EMBL/GenBank/DDBJ whole genome shotgun (WGS) entry which is preliminary data.</text>
</comment>
<keyword evidence="5" id="KW-1133">Transmembrane helix</keyword>
<dbReference type="InterPro" id="IPR032675">
    <property type="entry name" value="LRR_dom_sf"/>
</dbReference>
<organism evidence="8 9">
    <name type="scientific">Patella caerulea</name>
    <name type="common">Rayed Mediterranean limpet</name>
    <dbReference type="NCBI Taxonomy" id="87958"/>
    <lineage>
        <taxon>Eukaryota</taxon>
        <taxon>Metazoa</taxon>
        <taxon>Spiralia</taxon>
        <taxon>Lophotrochozoa</taxon>
        <taxon>Mollusca</taxon>
        <taxon>Gastropoda</taxon>
        <taxon>Patellogastropoda</taxon>
        <taxon>Patelloidea</taxon>
        <taxon>Patellidae</taxon>
        <taxon>Patella</taxon>
    </lineage>
</organism>
<dbReference type="SMART" id="SM00365">
    <property type="entry name" value="LRR_SD22"/>
    <property type="match status" value="5"/>
</dbReference>
<dbReference type="InterPro" id="IPR000483">
    <property type="entry name" value="Cys-rich_flank_reg_C"/>
</dbReference>
<feature type="transmembrane region" description="Helical" evidence="5">
    <location>
        <begin position="687"/>
        <end position="709"/>
    </location>
</feature>
<gene>
    <name evidence="8" type="ORF">SNE40_009171</name>
</gene>
<dbReference type="PANTHER" id="PTHR45842:SF12">
    <property type="entry name" value="KEKKON 5, ISOFORM A"/>
    <property type="match status" value="1"/>
</dbReference>
<accession>A0AAN8JT09</accession>